<dbReference type="RefSeq" id="WP_147051160.1">
    <property type="nucleotide sequence ID" value="NZ_BKAH01000013.1"/>
</dbReference>
<dbReference type="Pfam" id="PF00583">
    <property type="entry name" value="Acetyltransf_1"/>
    <property type="match status" value="1"/>
</dbReference>
<dbReference type="Gene3D" id="3.40.630.30">
    <property type="match status" value="1"/>
</dbReference>
<dbReference type="AlphaFoldDB" id="A0A5C8I0I3"/>
<protein>
    <submittedName>
        <fullName evidence="2">GNAT family N-acetyltransferase</fullName>
    </submittedName>
</protein>
<reference evidence="2 3" key="1">
    <citation type="submission" date="2019-08" db="EMBL/GenBank/DDBJ databases">
        <authorList>
            <person name="Dong K."/>
        </authorList>
    </citation>
    <scope>NUCLEOTIDE SEQUENCE [LARGE SCALE GENOMIC DNA]</scope>
    <source>
        <strain evidence="2 3">K-1</strain>
    </source>
</reference>
<dbReference type="InterPro" id="IPR000182">
    <property type="entry name" value="GNAT_dom"/>
</dbReference>
<dbReference type="Proteomes" id="UP000321949">
    <property type="component" value="Unassembled WGS sequence"/>
</dbReference>
<dbReference type="CDD" id="cd04301">
    <property type="entry name" value="NAT_SF"/>
    <property type="match status" value="1"/>
</dbReference>
<keyword evidence="3" id="KW-1185">Reference proteome</keyword>
<organism evidence="2 3">
    <name type="scientific">Microbacterium saccharophilum</name>
    <dbReference type="NCBI Taxonomy" id="1213358"/>
    <lineage>
        <taxon>Bacteria</taxon>
        <taxon>Bacillati</taxon>
        <taxon>Actinomycetota</taxon>
        <taxon>Actinomycetes</taxon>
        <taxon>Micrococcales</taxon>
        <taxon>Microbacteriaceae</taxon>
        <taxon>Microbacterium</taxon>
    </lineage>
</organism>
<dbReference type="SUPFAM" id="SSF55729">
    <property type="entry name" value="Acyl-CoA N-acyltransferases (Nat)"/>
    <property type="match status" value="1"/>
</dbReference>
<evidence type="ECO:0000259" key="1">
    <source>
        <dbReference type="PROSITE" id="PS51186"/>
    </source>
</evidence>
<dbReference type="PROSITE" id="PS51186">
    <property type="entry name" value="GNAT"/>
    <property type="match status" value="1"/>
</dbReference>
<dbReference type="OrthoDB" id="3239945at2"/>
<feature type="domain" description="N-acetyltransferase" evidence="1">
    <location>
        <begin position="4"/>
        <end position="194"/>
    </location>
</feature>
<evidence type="ECO:0000313" key="3">
    <source>
        <dbReference type="Proteomes" id="UP000321949"/>
    </source>
</evidence>
<sequence length="194" mass="20997">MAEITILPATPDRFADVEQAMTGGGDGGSCWCQWWMLSASQFDATSREERHEMLRAQTDQPLPPGLIGYLDGAAAGWVKVAPRPAQPRLARTRDFRASPTPMDDETAWAVSCFVVRREHRGQGLSKALLDAAVDHARAHGALLVEGYPLDTAVKSATTNELYHGSLSTFLAAGFTEVARPKPNRPIVSLSLAEP</sequence>
<accession>A0A5C8I0I3</accession>
<evidence type="ECO:0000313" key="2">
    <source>
        <dbReference type="EMBL" id="TXK10784.1"/>
    </source>
</evidence>
<dbReference type="EMBL" id="VRSX01000004">
    <property type="protein sequence ID" value="TXK10784.1"/>
    <property type="molecule type" value="Genomic_DNA"/>
</dbReference>
<dbReference type="InterPro" id="IPR016181">
    <property type="entry name" value="Acyl_CoA_acyltransferase"/>
</dbReference>
<name>A0A5C8I0I3_9MICO</name>
<gene>
    <name evidence="2" type="ORF">FVP74_10690</name>
</gene>
<comment type="caution">
    <text evidence="2">The sequence shown here is derived from an EMBL/GenBank/DDBJ whole genome shotgun (WGS) entry which is preliminary data.</text>
</comment>
<dbReference type="GO" id="GO:0016747">
    <property type="term" value="F:acyltransferase activity, transferring groups other than amino-acyl groups"/>
    <property type="evidence" value="ECO:0007669"/>
    <property type="project" value="InterPro"/>
</dbReference>
<proteinExistence type="predicted"/>
<keyword evidence="2" id="KW-0808">Transferase</keyword>